<gene>
    <name evidence="2" type="ORF">HMPREF0673_01626</name>
</gene>
<dbReference type="HOGENOM" id="CLU_2676974_0_0_10"/>
<dbReference type="GeneID" id="78338573"/>
<comment type="caution">
    <text evidence="2">The sequence shown here is derived from an EMBL/GenBank/DDBJ whole genome shotgun (WGS) entry which is preliminary data.</text>
</comment>
<reference evidence="2 3" key="1">
    <citation type="submission" date="2011-08" db="EMBL/GenBank/DDBJ databases">
        <authorList>
            <person name="Weinstock G."/>
            <person name="Sodergren E."/>
            <person name="Clifton S."/>
            <person name="Fulton L."/>
            <person name="Fulton B."/>
            <person name="Courtney L."/>
            <person name="Fronick C."/>
            <person name="Harrison M."/>
            <person name="Strong C."/>
            <person name="Farmer C."/>
            <person name="Delahaunty K."/>
            <person name="Markovic C."/>
            <person name="Hall O."/>
            <person name="Minx P."/>
            <person name="Tomlinson C."/>
            <person name="Mitreva M."/>
            <person name="Hou S."/>
            <person name="Chen J."/>
            <person name="Wollam A."/>
            <person name="Pepin K.H."/>
            <person name="Johnson M."/>
            <person name="Bhonagiri V."/>
            <person name="Zhang X."/>
            <person name="Suruliraj S."/>
            <person name="Warren W."/>
            <person name="Chinwalla A."/>
            <person name="Mardis E.R."/>
            <person name="Wilson R.K."/>
        </authorList>
    </citation>
    <scope>NUCLEOTIDE SEQUENCE [LARGE SCALE GENOMIC DNA]</scope>
    <source>
        <strain evidence="2 3">DSM 18206</strain>
    </source>
</reference>
<accession>G6AYB6</accession>
<protein>
    <submittedName>
        <fullName evidence="2">Uncharacterized protein</fullName>
    </submittedName>
</protein>
<name>G6AYB6_9BACT</name>
<evidence type="ECO:0000313" key="3">
    <source>
        <dbReference type="Proteomes" id="UP000004407"/>
    </source>
</evidence>
<dbReference type="EMBL" id="AFZZ01000146">
    <property type="protein sequence ID" value="EHJ39442.1"/>
    <property type="molecule type" value="Genomic_DNA"/>
</dbReference>
<sequence>GCQPYLKKDNVWENTIMAGGVGMAGMPYPPMCVLWEDTRGFVSAAVFINLYVIFGIAQVFLYLCKHKIILYEPF</sequence>
<feature type="non-terminal residue" evidence="2">
    <location>
        <position position="1"/>
    </location>
</feature>
<dbReference type="RefSeq" id="WP_007900133.1">
    <property type="nucleotide sequence ID" value="NZ_JH379435.1"/>
</dbReference>
<keyword evidence="1" id="KW-0472">Membrane</keyword>
<evidence type="ECO:0000256" key="1">
    <source>
        <dbReference type="SAM" id="Phobius"/>
    </source>
</evidence>
<organism evidence="2 3">
    <name type="scientific">Leyella stercorea DSM 18206</name>
    <dbReference type="NCBI Taxonomy" id="1002367"/>
    <lineage>
        <taxon>Bacteria</taxon>
        <taxon>Pseudomonadati</taxon>
        <taxon>Bacteroidota</taxon>
        <taxon>Bacteroidia</taxon>
        <taxon>Bacteroidales</taxon>
        <taxon>Prevotellaceae</taxon>
        <taxon>Leyella</taxon>
    </lineage>
</organism>
<evidence type="ECO:0000313" key="2">
    <source>
        <dbReference type="EMBL" id="EHJ39442.1"/>
    </source>
</evidence>
<keyword evidence="1" id="KW-1133">Transmembrane helix</keyword>
<feature type="transmembrane region" description="Helical" evidence="1">
    <location>
        <begin position="41"/>
        <end position="64"/>
    </location>
</feature>
<dbReference type="AlphaFoldDB" id="G6AYB6"/>
<keyword evidence="1" id="KW-0812">Transmembrane</keyword>
<proteinExistence type="predicted"/>
<dbReference type="Proteomes" id="UP000004407">
    <property type="component" value="Unassembled WGS sequence"/>
</dbReference>